<dbReference type="EMBL" id="CAKXYP010000002">
    <property type="protein sequence ID" value="CAH9413831.1"/>
    <property type="molecule type" value="Genomic_DNA"/>
</dbReference>
<organism evidence="2 3">
    <name type="scientific">Streptomyces globisporus</name>
    <dbReference type="NCBI Taxonomy" id="1908"/>
    <lineage>
        <taxon>Bacteria</taxon>
        <taxon>Bacillati</taxon>
        <taxon>Actinomycetota</taxon>
        <taxon>Actinomycetes</taxon>
        <taxon>Kitasatosporales</taxon>
        <taxon>Streptomycetaceae</taxon>
        <taxon>Streptomyces</taxon>
    </lineage>
</organism>
<name>A0ABN8UY57_STRGL</name>
<feature type="region of interest" description="Disordered" evidence="1">
    <location>
        <begin position="1"/>
        <end position="44"/>
    </location>
</feature>
<reference evidence="2" key="1">
    <citation type="submission" date="2022-03" db="EMBL/GenBank/DDBJ databases">
        <authorList>
            <person name="Leyn A S."/>
        </authorList>
    </citation>
    <scope>NUCLEOTIDE SEQUENCE</scope>
    <source>
        <strain evidence="2">Streptomyces globisporus 4-3</strain>
    </source>
</reference>
<accession>A0ABN8UY57</accession>
<keyword evidence="3" id="KW-1185">Reference proteome</keyword>
<evidence type="ECO:0000256" key="1">
    <source>
        <dbReference type="SAM" id="MobiDB-lite"/>
    </source>
</evidence>
<evidence type="ECO:0000313" key="3">
    <source>
        <dbReference type="Proteomes" id="UP001154015"/>
    </source>
</evidence>
<sequence>MGTGANAVGGVPGRQQHTSGRDGSVAALRMNVPTPTGKSQVTAS</sequence>
<comment type="caution">
    <text evidence="2">The sequence shown here is derived from an EMBL/GenBank/DDBJ whole genome shotgun (WGS) entry which is preliminary data.</text>
</comment>
<gene>
    <name evidence="2" type="ORF">SGL43_00830</name>
</gene>
<feature type="compositionally biased region" description="Polar residues" evidence="1">
    <location>
        <begin position="33"/>
        <end position="44"/>
    </location>
</feature>
<protein>
    <submittedName>
        <fullName evidence="2">Uncharacterized protein</fullName>
    </submittedName>
</protein>
<dbReference type="Proteomes" id="UP001154015">
    <property type="component" value="Unassembled WGS sequence"/>
</dbReference>
<proteinExistence type="predicted"/>
<evidence type="ECO:0000313" key="2">
    <source>
        <dbReference type="EMBL" id="CAH9413831.1"/>
    </source>
</evidence>